<evidence type="ECO:0000259" key="5">
    <source>
        <dbReference type="PROSITE" id="PS50887"/>
    </source>
</evidence>
<feature type="coiled-coil region" evidence="3">
    <location>
        <begin position="422"/>
        <end position="449"/>
    </location>
</feature>
<feature type="region of interest" description="Disordered" evidence="4">
    <location>
        <begin position="24"/>
        <end position="51"/>
    </location>
</feature>
<dbReference type="Proteomes" id="UP001379945">
    <property type="component" value="Unassembled WGS sequence"/>
</dbReference>
<evidence type="ECO:0000256" key="3">
    <source>
        <dbReference type="SAM" id="Coils"/>
    </source>
</evidence>
<name>A0ABU9C768_9BURK</name>
<comment type="caution">
    <text evidence="6">The sequence shown here is derived from an EMBL/GenBank/DDBJ whole genome shotgun (WGS) entry which is preliminary data.</text>
</comment>
<proteinExistence type="predicted"/>
<evidence type="ECO:0000256" key="1">
    <source>
        <dbReference type="ARBA" id="ARBA00012528"/>
    </source>
</evidence>
<sequence length="610" mass="66676">MTSRPAATPAELAKAALRRLAMAKQEPTPENYARAWAEESGEPPPDQVMPGRARPLIEKLTSRVVDNAEERQALLKHMDQGQWDQAVRALERAAGGQASQSKAWAQLIERITRGLERSGKQWSVARKKDSLQRVLDSSRSDMQRLQHRLTQLVGSWDGEGEATDTSAPPIEAPAAEGQSAVPNAAATPALSGSAANPAANPAAGAAQPDLAVALSNWVELIGPLETTVRAALPPDGVRAAELADELSALAEQIGRDGATPQIARSVADVCERARRLLAHRHHLLDQVHRLSQELAGGLSELAEDDSWVQGQLASLRATLDDVPSARAVQSASDLLASTRSRQRGLRVERDQARNALKALIQRMLSELGELDETTGRFSDGMLRYADTIERADSLESLASVVRDMVDESRSVHTLVSNTRSRLHDEHSRATELEAKVRELETELRRLSDEVATDALTQIANRRGLMQHFDTERARLEREGTELAVGLLDIDNFKRLNDSLGHAAGDQALVALAQHVRQSLRPQDAVARFGGEEFVVLLPGTPVEEAQRALTRLQRLLSASLFMHEDKEVFVTFSAGVTSYRLGERLEEALERADEALYEAKRTGKNRTCIG</sequence>
<dbReference type="InterPro" id="IPR043128">
    <property type="entry name" value="Rev_trsase/Diguanyl_cyclase"/>
</dbReference>
<dbReference type="NCBIfam" id="TIGR00254">
    <property type="entry name" value="GGDEF"/>
    <property type="match status" value="1"/>
</dbReference>
<dbReference type="Gene3D" id="3.30.70.270">
    <property type="match status" value="1"/>
</dbReference>
<dbReference type="SMART" id="SM00267">
    <property type="entry name" value="GGDEF"/>
    <property type="match status" value="1"/>
</dbReference>
<dbReference type="GO" id="GO:0052621">
    <property type="term" value="F:diguanylate cyclase activity"/>
    <property type="evidence" value="ECO:0007669"/>
    <property type="project" value="UniProtKB-EC"/>
</dbReference>
<comment type="catalytic activity">
    <reaction evidence="2">
        <text>2 GTP = 3',3'-c-di-GMP + 2 diphosphate</text>
        <dbReference type="Rhea" id="RHEA:24898"/>
        <dbReference type="ChEBI" id="CHEBI:33019"/>
        <dbReference type="ChEBI" id="CHEBI:37565"/>
        <dbReference type="ChEBI" id="CHEBI:58805"/>
        <dbReference type="EC" id="2.7.7.65"/>
    </reaction>
</comment>
<evidence type="ECO:0000313" key="7">
    <source>
        <dbReference type="Proteomes" id="UP001379945"/>
    </source>
</evidence>
<dbReference type="EC" id="2.7.7.65" evidence="1"/>
<dbReference type="Pfam" id="PF00990">
    <property type="entry name" value="GGDEF"/>
    <property type="match status" value="1"/>
</dbReference>
<dbReference type="CDD" id="cd01949">
    <property type="entry name" value="GGDEF"/>
    <property type="match status" value="1"/>
</dbReference>
<dbReference type="InterPro" id="IPR029787">
    <property type="entry name" value="Nucleotide_cyclase"/>
</dbReference>
<evidence type="ECO:0000256" key="2">
    <source>
        <dbReference type="ARBA" id="ARBA00034247"/>
    </source>
</evidence>
<dbReference type="PANTHER" id="PTHR45138">
    <property type="entry name" value="REGULATORY COMPONENTS OF SENSORY TRANSDUCTION SYSTEM"/>
    <property type="match status" value="1"/>
</dbReference>
<feature type="domain" description="GGDEF" evidence="5">
    <location>
        <begin position="480"/>
        <end position="610"/>
    </location>
</feature>
<organism evidence="6 7">
    <name type="scientific">Ideonella margarita</name>
    <dbReference type="NCBI Taxonomy" id="2984191"/>
    <lineage>
        <taxon>Bacteria</taxon>
        <taxon>Pseudomonadati</taxon>
        <taxon>Pseudomonadota</taxon>
        <taxon>Betaproteobacteria</taxon>
        <taxon>Burkholderiales</taxon>
        <taxon>Sphaerotilaceae</taxon>
        <taxon>Ideonella</taxon>
    </lineage>
</organism>
<dbReference type="SUPFAM" id="SSF55073">
    <property type="entry name" value="Nucleotide cyclase"/>
    <property type="match status" value="1"/>
</dbReference>
<dbReference type="PROSITE" id="PS50887">
    <property type="entry name" value="GGDEF"/>
    <property type="match status" value="1"/>
</dbReference>
<protein>
    <recommendedName>
        <fullName evidence="1">diguanylate cyclase</fullName>
        <ecNumber evidence="1">2.7.7.65</ecNumber>
    </recommendedName>
</protein>
<keyword evidence="3" id="KW-0175">Coiled coil</keyword>
<keyword evidence="6" id="KW-0808">Transferase</keyword>
<dbReference type="InterPro" id="IPR000160">
    <property type="entry name" value="GGDEF_dom"/>
</dbReference>
<gene>
    <name evidence="6" type="ORF">AACH00_15285</name>
</gene>
<dbReference type="EMBL" id="JBBUTI010000010">
    <property type="protein sequence ID" value="MEK8047725.1"/>
    <property type="molecule type" value="Genomic_DNA"/>
</dbReference>
<dbReference type="PANTHER" id="PTHR45138:SF9">
    <property type="entry name" value="DIGUANYLATE CYCLASE DGCM-RELATED"/>
    <property type="match status" value="1"/>
</dbReference>
<feature type="region of interest" description="Disordered" evidence="4">
    <location>
        <begin position="152"/>
        <end position="181"/>
    </location>
</feature>
<keyword evidence="6" id="KW-0548">Nucleotidyltransferase</keyword>
<reference evidence="6 7" key="1">
    <citation type="submission" date="2024-04" db="EMBL/GenBank/DDBJ databases">
        <title>Novel species of the genus Ideonella isolated from streams.</title>
        <authorList>
            <person name="Lu H."/>
        </authorList>
    </citation>
    <scope>NUCLEOTIDE SEQUENCE [LARGE SCALE GENOMIC DNA]</scope>
    <source>
        <strain evidence="6 7">LYT19W</strain>
    </source>
</reference>
<evidence type="ECO:0000313" key="6">
    <source>
        <dbReference type="EMBL" id="MEK8047725.1"/>
    </source>
</evidence>
<evidence type="ECO:0000256" key="4">
    <source>
        <dbReference type="SAM" id="MobiDB-lite"/>
    </source>
</evidence>
<dbReference type="RefSeq" id="WP_341400031.1">
    <property type="nucleotide sequence ID" value="NZ_JBBUTI010000010.1"/>
</dbReference>
<dbReference type="InterPro" id="IPR050469">
    <property type="entry name" value="Diguanylate_Cyclase"/>
</dbReference>
<keyword evidence="7" id="KW-1185">Reference proteome</keyword>
<accession>A0ABU9C768</accession>